<feature type="compositionally biased region" description="Basic and acidic residues" evidence="2">
    <location>
        <begin position="124"/>
        <end position="135"/>
    </location>
</feature>
<evidence type="ECO:0000313" key="5">
    <source>
        <dbReference type="EMBL" id="SDW70137.1"/>
    </source>
</evidence>
<keyword evidence="6" id="KW-1185">Reference proteome</keyword>
<dbReference type="Proteomes" id="UP000634647">
    <property type="component" value="Unassembled WGS sequence"/>
</dbReference>
<dbReference type="Pfam" id="PF01479">
    <property type="entry name" value="S4"/>
    <property type="match status" value="1"/>
</dbReference>
<gene>
    <name evidence="4" type="ORF">GCM10008024_13400</name>
    <name evidence="5" type="ORF">SAMN05444006_10629</name>
</gene>
<evidence type="ECO:0000256" key="2">
    <source>
        <dbReference type="SAM" id="MobiDB-lite"/>
    </source>
</evidence>
<dbReference type="EMBL" id="FNOB01000006">
    <property type="protein sequence ID" value="SDW70137.1"/>
    <property type="molecule type" value="Genomic_DNA"/>
</dbReference>
<organism evidence="4 7">
    <name type="scientific">Allgaiera indica</name>
    <dbReference type="NCBI Taxonomy" id="765699"/>
    <lineage>
        <taxon>Bacteria</taxon>
        <taxon>Pseudomonadati</taxon>
        <taxon>Pseudomonadota</taxon>
        <taxon>Alphaproteobacteria</taxon>
        <taxon>Rhodobacterales</taxon>
        <taxon>Paracoccaceae</taxon>
        <taxon>Allgaiera</taxon>
    </lineage>
</organism>
<dbReference type="SMART" id="SM00363">
    <property type="entry name" value="S4"/>
    <property type="match status" value="1"/>
</dbReference>
<name>A0AAN4UR31_9RHOB</name>
<dbReference type="InterPro" id="IPR002942">
    <property type="entry name" value="S4_RNA-bd"/>
</dbReference>
<reference evidence="4" key="1">
    <citation type="journal article" date="2014" name="Int. J. Syst. Evol. Microbiol.">
        <title>Complete genome sequence of Corynebacterium casei LMG S-19264T (=DSM 44701T), isolated from a smear-ripened cheese.</title>
        <authorList>
            <consortium name="US DOE Joint Genome Institute (JGI-PGF)"/>
            <person name="Walter F."/>
            <person name="Albersmeier A."/>
            <person name="Kalinowski J."/>
            <person name="Ruckert C."/>
        </authorList>
    </citation>
    <scope>NUCLEOTIDE SEQUENCE</scope>
    <source>
        <strain evidence="4">CGMCC 1.10859</strain>
    </source>
</reference>
<evidence type="ECO:0000313" key="7">
    <source>
        <dbReference type="Proteomes" id="UP000634647"/>
    </source>
</evidence>
<evidence type="ECO:0000256" key="1">
    <source>
        <dbReference type="PROSITE-ProRule" id="PRU00182"/>
    </source>
</evidence>
<dbReference type="InterPro" id="IPR036986">
    <property type="entry name" value="S4_RNA-bd_sf"/>
</dbReference>
<dbReference type="Proteomes" id="UP000199541">
    <property type="component" value="Unassembled WGS sequence"/>
</dbReference>
<evidence type="ECO:0000313" key="6">
    <source>
        <dbReference type="Proteomes" id="UP000199541"/>
    </source>
</evidence>
<evidence type="ECO:0000313" key="4">
    <source>
        <dbReference type="EMBL" id="GHE00766.1"/>
    </source>
</evidence>
<comment type="caution">
    <text evidence="4">The sequence shown here is derived from an EMBL/GenBank/DDBJ whole genome shotgun (WGS) entry which is preliminary data.</text>
</comment>
<reference evidence="5 6" key="2">
    <citation type="submission" date="2016-10" db="EMBL/GenBank/DDBJ databases">
        <authorList>
            <person name="Varghese N."/>
            <person name="Submissions S."/>
        </authorList>
    </citation>
    <scope>NUCLEOTIDE SEQUENCE [LARGE SCALE GENOMIC DNA]</scope>
    <source>
        <strain evidence="5 6">DSM 24802</strain>
    </source>
</reference>
<feature type="compositionally biased region" description="Pro residues" evidence="2">
    <location>
        <begin position="105"/>
        <end position="115"/>
    </location>
</feature>
<dbReference type="PROSITE" id="PS50889">
    <property type="entry name" value="S4"/>
    <property type="match status" value="1"/>
</dbReference>
<dbReference type="Gene3D" id="3.10.290.10">
    <property type="entry name" value="RNA-binding S4 domain"/>
    <property type="match status" value="1"/>
</dbReference>
<feature type="domain" description="RNA-binding S4" evidence="3">
    <location>
        <begin position="22"/>
        <end position="84"/>
    </location>
</feature>
<dbReference type="SUPFAM" id="SSF55174">
    <property type="entry name" value="Alpha-L RNA-binding motif"/>
    <property type="match status" value="1"/>
</dbReference>
<proteinExistence type="predicted"/>
<dbReference type="AlphaFoldDB" id="A0AAN4UR31"/>
<accession>A0AAN4UR31</accession>
<reference evidence="4" key="3">
    <citation type="submission" date="2023-06" db="EMBL/GenBank/DDBJ databases">
        <authorList>
            <person name="Sun Q."/>
            <person name="Zhou Y."/>
        </authorList>
    </citation>
    <scope>NUCLEOTIDE SEQUENCE</scope>
    <source>
        <strain evidence="4">CGMCC 1.10859</strain>
    </source>
</reference>
<feature type="region of interest" description="Disordered" evidence="2">
    <location>
        <begin position="90"/>
        <end position="135"/>
    </location>
</feature>
<protein>
    <submittedName>
        <fullName evidence="5">Heat shock protein Hsp15</fullName>
    </submittedName>
</protein>
<dbReference type="RefSeq" id="WP_373296444.1">
    <property type="nucleotide sequence ID" value="NZ_BNAB01000005.1"/>
</dbReference>
<sequence>MARASSPPPRDPAAADGARASIRLDKWLWQARFFKTRALAARLISGGHVRLNSRPVSKPAQAVAPGDVLTFTAGDRVRVVRLLALGTRRGPAPEAQTLYEDLSPPSAPDPTPRGGPRPTKKDRRALDQTRRGPLD</sequence>
<dbReference type="CDD" id="cd00165">
    <property type="entry name" value="S4"/>
    <property type="match status" value="1"/>
</dbReference>
<keyword evidence="5" id="KW-0346">Stress response</keyword>
<keyword evidence="1" id="KW-0694">RNA-binding</keyword>
<evidence type="ECO:0000259" key="3">
    <source>
        <dbReference type="SMART" id="SM00363"/>
    </source>
</evidence>
<dbReference type="GO" id="GO:0003723">
    <property type="term" value="F:RNA binding"/>
    <property type="evidence" value="ECO:0007669"/>
    <property type="project" value="UniProtKB-KW"/>
</dbReference>
<dbReference type="EMBL" id="BNAB01000005">
    <property type="protein sequence ID" value="GHE00766.1"/>
    <property type="molecule type" value="Genomic_DNA"/>
</dbReference>